<dbReference type="CDD" id="cd09911">
    <property type="entry name" value="Lin0431_like"/>
    <property type="match status" value="1"/>
</dbReference>
<organism evidence="2 3">
    <name type="scientific">Clostridium scatologenes</name>
    <dbReference type="NCBI Taxonomy" id="1548"/>
    <lineage>
        <taxon>Bacteria</taxon>
        <taxon>Bacillati</taxon>
        <taxon>Bacillota</taxon>
        <taxon>Clostridia</taxon>
        <taxon>Eubacteriales</taxon>
        <taxon>Clostridiaceae</taxon>
        <taxon>Clostridium</taxon>
    </lineage>
</organism>
<dbReference type="RefSeq" id="WP_029162122.1">
    <property type="nucleotide sequence ID" value="NZ_CP009933.1"/>
</dbReference>
<sequence>MKKIDIFIIIIVIFLAAIFGGYSYYRTHVKYSEKKYAQIYVDNKIYKTVQLNDKNYKQTIEVKNEYGYNIVKIENGTVRIIDADCADKMCVKSGTISEVEQSLVCMPHKLIVIIKSDVSK</sequence>
<proteinExistence type="predicted"/>
<keyword evidence="1" id="KW-1133">Transmembrane helix</keyword>
<dbReference type="STRING" id="1548.CSCA_4728"/>
<dbReference type="HOGENOM" id="CLU_130936_1_2_9"/>
<dbReference type="EMBL" id="CP009933">
    <property type="protein sequence ID" value="AKA71853.1"/>
    <property type="molecule type" value="Genomic_DNA"/>
</dbReference>
<gene>
    <name evidence="2" type="ORF">CSCA_4728</name>
</gene>
<reference evidence="2 3" key="1">
    <citation type="journal article" date="2015" name="J. Biotechnol.">
        <title>Complete genome sequence of a malodorant-producing acetogen, Clostridium scatologenes ATCC 25775(T).</title>
        <authorList>
            <person name="Zhu Z."/>
            <person name="Guo T."/>
            <person name="Zheng H."/>
            <person name="Song T."/>
            <person name="Ouyang P."/>
            <person name="Xie J."/>
        </authorList>
    </citation>
    <scope>NUCLEOTIDE SEQUENCE [LARGE SCALE GENOMIC DNA]</scope>
    <source>
        <strain evidence="2 3">ATCC 25775</strain>
    </source>
</reference>
<evidence type="ECO:0000313" key="2">
    <source>
        <dbReference type="EMBL" id="AKA71853.1"/>
    </source>
</evidence>
<dbReference type="KEGG" id="csq:CSCA_4728"/>
<dbReference type="Proteomes" id="UP000033115">
    <property type="component" value="Chromosome"/>
</dbReference>
<name>A0A0E3M8Q4_CLOSL</name>
<evidence type="ECO:0000313" key="3">
    <source>
        <dbReference type="Proteomes" id="UP000033115"/>
    </source>
</evidence>
<protein>
    <submittedName>
        <fullName evidence="2">Uncharacterized protein</fullName>
    </submittedName>
</protein>
<dbReference type="Pfam" id="PF07009">
    <property type="entry name" value="NusG_II"/>
    <property type="match status" value="1"/>
</dbReference>
<dbReference type="AlphaFoldDB" id="A0A0E3M8Q4"/>
<keyword evidence="1" id="KW-0472">Membrane</keyword>
<keyword evidence="3" id="KW-1185">Reference proteome</keyword>
<keyword evidence="1" id="KW-0812">Transmembrane</keyword>
<dbReference type="Gene3D" id="2.60.320.10">
    <property type="entry name" value="N-utilization substance G protein NusG, insert domain"/>
    <property type="match status" value="1"/>
</dbReference>
<evidence type="ECO:0000256" key="1">
    <source>
        <dbReference type="SAM" id="Phobius"/>
    </source>
</evidence>
<feature type="transmembrane region" description="Helical" evidence="1">
    <location>
        <begin position="6"/>
        <end position="25"/>
    </location>
</feature>
<dbReference type="InterPro" id="IPR038690">
    <property type="entry name" value="NusG_2_sf"/>
</dbReference>
<accession>A0A0E3M8Q4</accession>